<dbReference type="InterPro" id="IPR051918">
    <property type="entry name" value="STPP_CPPED1"/>
</dbReference>
<proteinExistence type="predicted"/>
<name>A0ABT3IT65_9BACT</name>
<dbReference type="Pfam" id="PF00149">
    <property type="entry name" value="Metallophos"/>
    <property type="match status" value="1"/>
</dbReference>
<evidence type="ECO:0000259" key="1">
    <source>
        <dbReference type="Pfam" id="PF00149"/>
    </source>
</evidence>
<dbReference type="EMBL" id="JAPDNS010000002">
    <property type="protein sequence ID" value="MCW3487173.1"/>
    <property type="molecule type" value="Genomic_DNA"/>
</dbReference>
<dbReference type="Gene3D" id="3.60.21.10">
    <property type="match status" value="1"/>
</dbReference>
<accession>A0ABT3IT65</accession>
<dbReference type="Proteomes" id="UP001207742">
    <property type="component" value="Unassembled WGS sequence"/>
</dbReference>
<evidence type="ECO:0000313" key="2">
    <source>
        <dbReference type="EMBL" id="MCW3487173.1"/>
    </source>
</evidence>
<dbReference type="InterPro" id="IPR004843">
    <property type="entry name" value="Calcineurin-like_PHP"/>
</dbReference>
<dbReference type="PANTHER" id="PTHR43143:SF1">
    <property type="entry name" value="SERINE_THREONINE-PROTEIN PHOSPHATASE CPPED1"/>
    <property type="match status" value="1"/>
</dbReference>
<dbReference type="PROSITE" id="PS51257">
    <property type="entry name" value="PROKAR_LIPOPROTEIN"/>
    <property type="match status" value="1"/>
</dbReference>
<comment type="caution">
    <text evidence="2">The sequence shown here is derived from an EMBL/GenBank/DDBJ whole genome shotgun (WGS) entry which is preliminary data.</text>
</comment>
<dbReference type="RefSeq" id="WP_264733983.1">
    <property type="nucleotide sequence ID" value="NZ_JAPDNR010000001.1"/>
</dbReference>
<keyword evidence="3" id="KW-1185">Reference proteome</keyword>
<dbReference type="SUPFAM" id="SSF56300">
    <property type="entry name" value="Metallo-dependent phosphatases"/>
    <property type="match status" value="1"/>
</dbReference>
<protein>
    <submittedName>
        <fullName evidence="2">Metallophosphoesterase</fullName>
    </submittedName>
</protein>
<dbReference type="InterPro" id="IPR029052">
    <property type="entry name" value="Metallo-depent_PP-like"/>
</dbReference>
<organism evidence="2 3">
    <name type="scientific">Chitinophaga nivalis</name>
    <dbReference type="NCBI Taxonomy" id="2991709"/>
    <lineage>
        <taxon>Bacteria</taxon>
        <taxon>Pseudomonadati</taxon>
        <taxon>Bacteroidota</taxon>
        <taxon>Chitinophagia</taxon>
        <taxon>Chitinophagales</taxon>
        <taxon>Chitinophagaceae</taxon>
        <taxon>Chitinophaga</taxon>
    </lineage>
</organism>
<gene>
    <name evidence="2" type="ORF">OL497_24970</name>
</gene>
<sequence length="273" mass="31026">MNRRDFLRGVSAAVVIQACGKIVTAATRQHLSRETVFRFVVASDWHYGQPGTDATQFYHDLQKAFAAYQAQYPCEFFVLNGDVIHNDPALLLPAATLLKQLHPRLYVTRGNHDMVTPAAWEQAWGFPLCHDVVIKDQVILLGDTANEKGQYLCPDVSWFTAKLEQYKSASNIFIFLHITPVKWTKSGVDCPEFQDLIRKYPNVRAVFNGHDHDQDGVKLLDDKIPFLFDGHMGGSWGTDYRGFRVVELKTDGSMVSYLMNPYHKQAERTFAKV</sequence>
<feature type="domain" description="Calcineurin-like phosphoesterase" evidence="1">
    <location>
        <begin position="37"/>
        <end position="213"/>
    </location>
</feature>
<reference evidence="2 3" key="1">
    <citation type="submission" date="2022-10" db="EMBL/GenBank/DDBJ databases">
        <title>Chitinophaga nivalis PC15 sp. nov., isolated from Pyeongchang county, South Korea.</title>
        <authorList>
            <person name="Trinh H.N."/>
        </authorList>
    </citation>
    <scope>NUCLEOTIDE SEQUENCE [LARGE SCALE GENOMIC DNA]</scope>
    <source>
        <strain evidence="2 3">PC14</strain>
    </source>
</reference>
<dbReference type="PANTHER" id="PTHR43143">
    <property type="entry name" value="METALLOPHOSPHOESTERASE, CALCINEURIN SUPERFAMILY"/>
    <property type="match status" value="1"/>
</dbReference>
<evidence type="ECO:0000313" key="3">
    <source>
        <dbReference type="Proteomes" id="UP001207742"/>
    </source>
</evidence>